<gene>
    <name evidence="2" type="ORF">A359_08980</name>
</gene>
<keyword evidence="1" id="KW-1133">Transmembrane helix</keyword>
<dbReference type="EMBL" id="CP003546">
    <property type="protein sequence ID" value="AFP85264.1"/>
    <property type="molecule type" value="Genomic_DNA"/>
</dbReference>
<dbReference type="Proteomes" id="UP000003936">
    <property type="component" value="Chromosome"/>
</dbReference>
<evidence type="ECO:0000256" key="1">
    <source>
        <dbReference type="SAM" id="Phobius"/>
    </source>
</evidence>
<dbReference type="Gene3D" id="1.20.1250.20">
    <property type="entry name" value="MFS general substrate transporter like domains"/>
    <property type="match status" value="1"/>
</dbReference>
<dbReference type="STRING" id="1199245.A359_08980"/>
<protein>
    <submittedName>
        <fullName evidence="2">Uncharacterized protein</fullName>
    </submittedName>
</protein>
<accession>J3Z4N7</accession>
<dbReference type="KEGG" id="sect:A359_08980"/>
<name>J3Z4N7_9ENTR</name>
<feature type="transmembrane region" description="Helical" evidence="1">
    <location>
        <begin position="19"/>
        <end position="36"/>
    </location>
</feature>
<reference evidence="2 3" key="1">
    <citation type="journal article" date="2012" name="Mol. Biol. Evol.">
        <title>Genome reduction and co-evolution between the primary and secondary bacterial symbionts of psyllids.</title>
        <authorList>
            <person name="Sloan D.B."/>
            <person name="Moran N.A."/>
        </authorList>
    </citation>
    <scope>NUCLEOTIDE SEQUENCE [LARGE SCALE GENOMIC DNA]</scope>
    <source>
        <strain evidence="2">Ceuc_S</strain>
    </source>
</reference>
<sequence>MVLPMIIYAEVNRRMKPMFIIYVTLLVFSELLLLVVDHYRWLMFTSMQLFLLSFNIMEAALPSLITKESSAQL</sequence>
<keyword evidence="3" id="KW-1185">Reference proteome</keyword>
<dbReference type="InterPro" id="IPR036259">
    <property type="entry name" value="MFS_trans_sf"/>
</dbReference>
<proteinExistence type="predicted"/>
<dbReference type="OrthoDB" id="9764259at2"/>
<evidence type="ECO:0000313" key="2">
    <source>
        <dbReference type="EMBL" id="AFP85264.1"/>
    </source>
</evidence>
<dbReference type="RefSeq" id="WP_014888561.1">
    <property type="nucleotide sequence ID" value="NC_018419.1"/>
</dbReference>
<keyword evidence="1" id="KW-0472">Membrane</keyword>
<dbReference type="HOGENOM" id="CLU_2702720_0_0_6"/>
<evidence type="ECO:0000313" key="3">
    <source>
        <dbReference type="Proteomes" id="UP000003936"/>
    </source>
</evidence>
<keyword evidence="1" id="KW-0812">Transmembrane</keyword>
<organism evidence="2 3">
    <name type="scientific">secondary endosymbiont of Ctenarytaina eucalypti</name>
    <dbReference type="NCBI Taxonomy" id="1199245"/>
    <lineage>
        <taxon>Bacteria</taxon>
        <taxon>Pseudomonadati</taxon>
        <taxon>Pseudomonadota</taxon>
        <taxon>Gammaproteobacteria</taxon>
        <taxon>Enterobacterales</taxon>
        <taxon>Enterobacteriaceae</taxon>
        <taxon>aphid secondary symbionts</taxon>
    </lineage>
</organism>
<dbReference type="AlphaFoldDB" id="J3Z4N7"/>